<protein>
    <submittedName>
        <fullName evidence="2">Uncharacterized protein</fullName>
    </submittedName>
</protein>
<evidence type="ECO:0000313" key="3">
    <source>
        <dbReference type="Proteomes" id="UP001252243"/>
    </source>
</evidence>
<sequence>MQLEIDVNAAGLLAQVIPVLLIFVALEDRLNPAKIQSTTWRHRLKQATELSVGAGIVSLLLCLWVVIAKAPNFFTTIFVGISMFFLLANLFLLFAGMFGREDMESGTVVAKTVKIPHE</sequence>
<feature type="transmembrane region" description="Helical" evidence="1">
    <location>
        <begin position="47"/>
        <end position="67"/>
    </location>
</feature>
<feature type="transmembrane region" description="Helical" evidence="1">
    <location>
        <begin position="6"/>
        <end position="26"/>
    </location>
</feature>
<proteinExistence type="predicted"/>
<comment type="caution">
    <text evidence="2">The sequence shown here is derived from an EMBL/GenBank/DDBJ whole genome shotgun (WGS) entry which is preliminary data.</text>
</comment>
<dbReference type="Proteomes" id="UP001252243">
    <property type="component" value="Unassembled WGS sequence"/>
</dbReference>
<keyword evidence="1" id="KW-0812">Transmembrane</keyword>
<gene>
    <name evidence="2" type="ORF">J2X01_002884</name>
</gene>
<dbReference type="EMBL" id="JAVDVQ010000012">
    <property type="protein sequence ID" value="MDR7083589.1"/>
    <property type="molecule type" value="Genomic_DNA"/>
</dbReference>
<organism evidence="2 3">
    <name type="scientific">Arthrobacter ginsengisoli</name>
    <dbReference type="NCBI Taxonomy" id="1356565"/>
    <lineage>
        <taxon>Bacteria</taxon>
        <taxon>Bacillati</taxon>
        <taxon>Actinomycetota</taxon>
        <taxon>Actinomycetes</taxon>
        <taxon>Micrococcales</taxon>
        <taxon>Micrococcaceae</taxon>
        <taxon>Arthrobacter</taxon>
    </lineage>
</organism>
<evidence type="ECO:0000256" key="1">
    <source>
        <dbReference type="SAM" id="Phobius"/>
    </source>
</evidence>
<keyword evidence="1" id="KW-1133">Transmembrane helix</keyword>
<reference evidence="2 3" key="1">
    <citation type="submission" date="2023-07" db="EMBL/GenBank/DDBJ databases">
        <title>Sorghum-associated microbial communities from plants grown in Nebraska, USA.</title>
        <authorList>
            <person name="Schachtman D."/>
        </authorList>
    </citation>
    <scope>NUCLEOTIDE SEQUENCE [LARGE SCALE GENOMIC DNA]</scope>
    <source>
        <strain evidence="2 3">BE167</strain>
    </source>
</reference>
<name>A0ABU1UEH2_9MICC</name>
<dbReference type="RefSeq" id="WP_310058563.1">
    <property type="nucleotide sequence ID" value="NZ_JAVDVQ010000012.1"/>
</dbReference>
<keyword evidence="3" id="KW-1185">Reference proteome</keyword>
<accession>A0ABU1UEH2</accession>
<keyword evidence="1" id="KW-0472">Membrane</keyword>
<feature type="transmembrane region" description="Helical" evidence="1">
    <location>
        <begin position="73"/>
        <end position="95"/>
    </location>
</feature>
<evidence type="ECO:0000313" key="2">
    <source>
        <dbReference type="EMBL" id="MDR7083589.1"/>
    </source>
</evidence>